<dbReference type="AlphaFoldDB" id="A0A135V1F7"/>
<evidence type="ECO:0000313" key="3">
    <source>
        <dbReference type="Proteomes" id="UP000070121"/>
    </source>
</evidence>
<accession>A0A135V1F7</accession>
<sequence>MADSAPPAPPAPSAEPSVAAETRVLLAAPCCRCLAAMAAWRPGKGLVQCFESSTASNKCARCAGMAGKVCVPVSTYPSPPVWSLLRTRADSEPQASRKTVAAATALKAIFADLADELDPVAAFKNEEDEITTAQLRAKKSLQAKKDDVAKPPHKRQAEEAEEEFLLKCRKVVAAERLATGVLSKQERKEAAALSRRAVEAAERQAAAAKAQLAEVRTLASEFKTLAADIKALQESYVKVPSVAFGLELKF</sequence>
<protein>
    <submittedName>
        <fullName evidence="2">Uncharacterized protein</fullName>
    </submittedName>
</protein>
<evidence type="ECO:0000313" key="2">
    <source>
        <dbReference type="EMBL" id="KXH66478.1"/>
    </source>
</evidence>
<feature type="coiled-coil region" evidence="1">
    <location>
        <begin position="183"/>
        <end position="218"/>
    </location>
</feature>
<proteinExistence type="predicted"/>
<gene>
    <name evidence="2" type="ORF">CSAL01_13163</name>
</gene>
<evidence type="ECO:0000256" key="1">
    <source>
        <dbReference type="SAM" id="Coils"/>
    </source>
</evidence>
<reference evidence="2 3" key="1">
    <citation type="submission" date="2014-02" db="EMBL/GenBank/DDBJ databases">
        <title>The genome sequence of Colletotrichum salicis CBS 607.94.</title>
        <authorList>
            <person name="Baroncelli R."/>
            <person name="Thon M.R."/>
        </authorList>
    </citation>
    <scope>NUCLEOTIDE SEQUENCE [LARGE SCALE GENOMIC DNA]</scope>
    <source>
        <strain evidence="2 3">CBS 607.94</strain>
    </source>
</reference>
<dbReference type="Proteomes" id="UP000070121">
    <property type="component" value="Unassembled WGS sequence"/>
</dbReference>
<keyword evidence="3" id="KW-1185">Reference proteome</keyword>
<keyword evidence="1" id="KW-0175">Coiled coil</keyword>
<dbReference type="EMBL" id="JFFI01000680">
    <property type="protein sequence ID" value="KXH66478.1"/>
    <property type="molecule type" value="Genomic_DNA"/>
</dbReference>
<name>A0A135V1F7_9PEZI</name>
<organism evidence="2 3">
    <name type="scientific">Colletotrichum salicis</name>
    <dbReference type="NCBI Taxonomy" id="1209931"/>
    <lineage>
        <taxon>Eukaryota</taxon>
        <taxon>Fungi</taxon>
        <taxon>Dikarya</taxon>
        <taxon>Ascomycota</taxon>
        <taxon>Pezizomycotina</taxon>
        <taxon>Sordariomycetes</taxon>
        <taxon>Hypocreomycetidae</taxon>
        <taxon>Glomerellales</taxon>
        <taxon>Glomerellaceae</taxon>
        <taxon>Colletotrichum</taxon>
        <taxon>Colletotrichum acutatum species complex</taxon>
    </lineage>
</organism>
<comment type="caution">
    <text evidence="2">The sequence shown here is derived from an EMBL/GenBank/DDBJ whole genome shotgun (WGS) entry which is preliminary data.</text>
</comment>